<reference evidence="3 4" key="1">
    <citation type="submission" date="2016-09" db="EMBL/GenBank/DDBJ databases">
        <title>Draft genome sequence for the type strain of Vulcanibacillus modesticaldus BR, a strictly anaerobic, moderately thermophilic, and nitrate-reducing bacterium from deep sea-hydrothermal vents of the Mid-Atlantic Ridge.</title>
        <authorList>
            <person name="Abin C.A."/>
            <person name="Hollibaugh J.T."/>
        </authorList>
    </citation>
    <scope>NUCLEOTIDE SEQUENCE [LARGE SCALE GENOMIC DNA]</scope>
    <source>
        <strain evidence="3 4">BR</strain>
    </source>
</reference>
<evidence type="ECO:0000313" key="4">
    <source>
        <dbReference type="Proteomes" id="UP000243739"/>
    </source>
</evidence>
<keyword evidence="2" id="KW-0812">Transmembrane</keyword>
<proteinExistence type="predicted"/>
<keyword evidence="4" id="KW-1185">Reference proteome</keyword>
<dbReference type="Proteomes" id="UP000243739">
    <property type="component" value="Unassembled WGS sequence"/>
</dbReference>
<feature type="transmembrane region" description="Helical" evidence="2">
    <location>
        <begin position="34"/>
        <end position="52"/>
    </location>
</feature>
<dbReference type="EMBL" id="MIJF01000011">
    <property type="protein sequence ID" value="OEF99951.1"/>
    <property type="molecule type" value="Genomic_DNA"/>
</dbReference>
<comment type="caution">
    <text evidence="3">The sequence shown here is derived from an EMBL/GenBank/DDBJ whole genome shotgun (WGS) entry which is preliminary data.</text>
</comment>
<dbReference type="AlphaFoldDB" id="A0A1D2YW82"/>
<dbReference type="RefSeq" id="WP_069656171.1">
    <property type="nucleotide sequence ID" value="NZ_MIJF01000011.1"/>
</dbReference>
<keyword evidence="2" id="KW-1133">Transmembrane helix</keyword>
<feature type="coiled-coil region" evidence="1">
    <location>
        <begin position="116"/>
        <end position="153"/>
    </location>
</feature>
<accession>A0A1D2YW82</accession>
<dbReference type="OrthoDB" id="2927821at2"/>
<organism evidence="3 4">
    <name type="scientific">Vulcanibacillus modesticaldus</name>
    <dbReference type="NCBI Taxonomy" id="337097"/>
    <lineage>
        <taxon>Bacteria</taxon>
        <taxon>Bacillati</taxon>
        <taxon>Bacillota</taxon>
        <taxon>Bacilli</taxon>
        <taxon>Bacillales</taxon>
        <taxon>Bacillaceae</taxon>
        <taxon>Vulcanibacillus</taxon>
    </lineage>
</organism>
<evidence type="ECO:0000313" key="3">
    <source>
        <dbReference type="EMBL" id="OEF99951.1"/>
    </source>
</evidence>
<protein>
    <submittedName>
        <fullName evidence="3">Uncharacterized protein</fullName>
    </submittedName>
</protein>
<dbReference type="STRING" id="337097.BHF71_07070"/>
<gene>
    <name evidence="3" type="ORF">BHF71_07070</name>
</gene>
<evidence type="ECO:0000256" key="2">
    <source>
        <dbReference type="SAM" id="Phobius"/>
    </source>
</evidence>
<name>A0A1D2YW82_9BACI</name>
<sequence length="153" mass="17550">MNGTNVEIQQEAYLTRNVNKKSSKSKLILKASKITISILVWGSLLYGGYFLANQYINETKDYINDKIAQIEKQNQKQMEVFNKLQIDLDEIYDELINIRGELLLIEEDLALTGETLNGTDKTKIALQERIDELNKQLNELQEAIKKLEDAAND</sequence>
<keyword evidence="1" id="KW-0175">Coiled coil</keyword>
<evidence type="ECO:0000256" key="1">
    <source>
        <dbReference type="SAM" id="Coils"/>
    </source>
</evidence>
<keyword evidence="2" id="KW-0472">Membrane</keyword>